<keyword evidence="6" id="KW-1185">Reference proteome</keyword>
<gene>
    <name evidence="5" type="ORF">KSB_66000</name>
</gene>
<dbReference type="InterPro" id="IPR000792">
    <property type="entry name" value="Tscrpt_reg_LuxR_C"/>
</dbReference>
<dbReference type="Gene3D" id="1.10.10.10">
    <property type="entry name" value="Winged helix-like DNA-binding domain superfamily/Winged helix DNA-binding domain"/>
    <property type="match status" value="1"/>
</dbReference>
<dbReference type="InterPro" id="IPR011990">
    <property type="entry name" value="TPR-like_helical_dom_sf"/>
</dbReference>
<dbReference type="EMBL" id="BNJG01000002">
    <property type="protein sequence ID" value="GHO58125.1"/>
    <property type="molecule type" value="Genomic_DNA"/>
</dbReference>
<dbReference type="InterPro" id="IPR041617">
    <property type="entry name" value="TPR_MalT"/>
</dbReference>
<dbReference type="RefSeq" id="WP_201374394.1">
    <property type="nucleotide sequence ID" value="NZ_BNJG01000002.1"/>
</dbReference>
<organism evidence="5 6">
    <name type="scientific">Ktedonobacter robiniae</name>
    <dbReference type="NCBI Taxonomy" id="2778365"/>
    <lineage>
        <taxon>Bacteria</taxon>
        <taxon>Bacillati</taxon>
        <taxon>Chloroflexota</taxon>
        <taxon>Ktedonobacteria</taxon>
        <taxon>Ktedonobacterales</taxon>
        <taxon>Ktedonobacteraceae</taxon>
        <taxon>Ktedonobacter</taxon>
    </lineage>
</organism>
<keyword evidence="2" id="KW-0238">DNA-binding</keyword>
<dbReference type="SUPFAM" id="SSF52540">
    <property type="entry name" value="P-loop containing nucleoside triphosphate hydrolases"/>
    <property type="match status" value="1"/>
</dbReference>
<dbReference type="Pfam" id="PF17874">
    <property type="entry name" value="TPR_MalT"/>
    <property type="match status" value="1"/>
</dbReference>
<proteinExistence type="predicted"/>
<evidence type="ECO:0000313" key="5">
    <source>
        <dbReference type="EMBL" id="GHO58125.1"/>
    </source>
</evidence>
<dbReference type="InterPro" id="IPR036388">
    <property type="entry name" value="WH-like_DNA-bd_sf"/>
</dbReference>
<dbReference type="Proteomes" id="UP000654345">
    <property type="component" value="Unassembled WGS sequence"/>
</dbReference>
<dbReference type="SMART" id="SM00421">
    <property type="entry name" value="HTH_LUXR"/>
    <property type="match status" value="1"/>
</dbReference>
<dbReference type="InterPro" id="IPR059106">
    <property type="entry name" value="WHD_MalT"/>
</dbReference>
<evidence type="ECO:0000259" key="4">
    <source>
        <dbReference type="PROSITE" id="PS50043"/>
    </source>
</evidence>
<keyword evidence="3" id="KW-0804">Transcription</keyword>
<dbReference type="PROSITE" id="PS50043">
    <property type="entry name" value="HTH_LUXR_2"/>
    <property type="match status" value="1"/>
</dbReference>
<dbReference type="InterPro" id="IPR016032">
    <property type="entry name" value="Sig_transdc_resp-reg_C-effctor"/>
</dbReference>
<dbReference type="InterPro" id="IPR027417">
    <property type="entry name" value="P-loop_NTPase"/>
</dbReference>
<accession>A0ABQ3UZJ8</accession>
<feature type="domain" description="HTH luxR-type" evidence="4">
    <location>
        <begin position="976"/>
        <end position="1041"/>
    </location>
</feature>
<keyword evidence="1" id="KW-0805">Transcription regulation</keyword>
<evidence type="ECO:0000256" key="3">
    <source>
        <dbReference type="ARBA" id="ARBA00023163"/>
    </source>
</evidence>
<dbReference type="CDD" id="cd06170">
    <property type="entry name" value="LuxR_C_like"/>
    <property type="match status" value="1"/>
</dbReference>
<sequence length="1045" mass="118604">MPKPSLYVLTWSEEQQCYELTTGGQFQRSFRQEDESEWLAWLGDQTSFAFEGYGGHLSIIKEDRPRGAGYWYAYSRQARRTHKCYVGRTATFARLEQAASNLIGKDGTSAKLAVRTARAVAVSEPQKALLSPVKQDLASLLTTKLSPPQLPPSLVERKRLLKDLDATSSHRLVLLSAAAGSGKTTLLSMWAARKRASTQAIAWLSLEEQDNDPLRFWSYVIAALRIHVPGVGETALSMLQAPRSPLLSTILTALINDLAACQVETVLILDDYHVINGPAIVSSFQFLLEHLPPRLHLVVAGRYDPQLALPRLRVRGQVVELREQDLRFTRAEVVDFFTQTMKLPLAEVEIDVLEQRVEGWIAGLQLVALAMRARADYSTFVQQLHSGQRFILEYMQEEILEHQTQEVQDFLLHTAILTRLQASLCQAVMEGTSAQACQQMLRTLEKANLFLVPLDEERHWYRFHSLFRDMLQARLQAIFPERVPVLHQRAARWYAQQGNTREAILHAIAGSDCAFAADLMEQSAEHMCLNGEIAQLYVWITGLPDPLLLAHAGLALTTTLQILLQALYDPDEQWNQAVSGTGQILKRIEMYLRSHKIPEVERHILQNRLDLLRGWIASRDVLIQKDGEQMRLLSSRLQELARDENVVWKMLPTYHLVAGEVKSVALLPLLSELKQQAEREQHPYEAIWMMERLGVIYRDRGQLRQAYQITNEALQRLQQMGKARSLFGYLHLHLAELHWTWSQLAEARTHLDAALQFARTWQHVDIQLTGCYQSIRMFLAMGQREEAEQALKEAEHLSQQSQWKHHRNLVMAGRALVWLAQGDLASASAWATHNEVKPHTFSYIHDEEYAEAIALVRVFLTLRRNTDALHLLNHMLVRAEQNESIWQVMPLLALQAAALQASGEDDRARQVTLRLLQLAEPTDYLRVYLDADTPLRQVLQSLLNPTITQHVHSLSSEVAIKTLLAAFEQQADQVVSLVLPWPLTAREQEVLGLLAQGKTNQEIADQLVVSLATAKKHVSNILSKLGAENRAQAIARVREVPRRML</sequence>
<dbReference type="PRINTS" id="PR00038">
    <property type="entry name" value="HTHLUXR"/>
</dbReference>
<dbReference type="PANTHER" id="PTHR44688">
    <property type="entry name" value="DNA-BINDING TRANSCRIPTIONAL ACTIVATOR DEVR_DOSR"/>
    <property type="match status" value="1"/>
</dbReference>
<dbReference type="SUPFAM" id="SSF46894">
    <property type="entry name" value="C-terminal effector domain of the bipartite response regulators"/>
    <property type="match status" value="1"/>
</dbReference>
<dbReference type="Pfam" id="PF25873">
    <property type="entry name" value="WHD_MalT"/>
    <property type="match status" value="1"/>
</dbReference>
<evidence type="ECO:0000313" key="6">
    <source>
        <dbReference type="Proteomes" id="UP000654345"/>
    </source>
</evidence>
<dbReference type="Gene3D" id="1.25.40.10">
    <property type="entry name" value="Tetratricopeptide repeat domain"/>
    <property type="match status" value="1"/>
</dbReference>
<dbReference type="Pfam" id="PF00196">
    <property type="entry name" value="GerE"/>
    <property type="match status" value="1"/>
</dbReference>
<dbReference type="PANTHER" id="PTHR44688:SF16">
    <property type="entry name" value="DNA-BINDING TRANSCRIPTIONAL ACTIVATOR DEVR_DOSR"/>
    <property type="match status" value="1"/>
</dbReference>
<evidence type="ECO:0000256" key="2">
    <source>
        <dbReference type="ARBA" id="ARBA00023125"/>
    </source>
</evidence>
<protein>
    <recommendedName>
        <fullName evidence="4">HTH luxR-type domain-containing protein</fullName>
    </recommendedName>
</protein>
<dbReference type="Gene3D" id="3.40.50.300">
    <property type="entry name" value="P-loop containing nucleotide triphosphate hydrolases"/>
    <property type="match status" value="1"/>
</dbReference>
<name>A0ABQ3UZJ8_9CHLR</name>
<comment type="caution">
    <text evidence="5">The sequence shown here is derived from an EMBL/GenBank/DDBJ whole genome shotgun (WGS) entry which is preliminary data.</text>
</comment>
<dbReference type="SUPFAM" id="SSF48452">
    <property type="entry name" value="TPR-like"/>
    <property type="match status" value="1"/>
</dbReference>
<reference evidence="5 6" key="1">
    <citation type="journal article" date="2021" name="Int. J. Syst. Evol. Microbiol.">
        <title>Reticulibacter mediterranei gen. nov., sp. nov., within the new family Reticulibacteraceae fam. nov., and Ktedonospora formicarum gen. nov., sp. nov., Ktedonobacter robiniae sp. nov., Dictyobacter formicarum sp. nov. and Dictyobacter arantiisoli sp. nov., belonging to the class Ktedonobacteria.</title>
        <authorList>
            <person name="Yabe S."/>
            <person name="Zheng Y."/>
            <person name="Wang C.M."/>
            <person name="Sakai Y."/>
            <person name="Abe K."/>
            <person name="Yokota A."/>
            <person name="Donadio S."/>
            <person name="Cavaletti L."/>
            <person name="Monciardini P."/>
        </authorList>
    </citation>
    <scope>NUCLEOTIDE SEQUENCE [LARGE SCALE GENOMIC DNA]</scope>
    <source>
        <strain evidence="5 6">SOSP1-30</strain>
    </source>
</reference>
<evidence type="ECO:0000256" key="1">
    <source>
        <dbReference type="ARBA" id="ARBA00023015"/>
    </source>
</evidence>